<dbReference type="PANTHER" id="PTHR30606:SF9">
    <property type="entry name" value="LIPID A BIOSYNTHESIS LAUROYLTRANSFERASE"/>
    <property type="match status" value="1"/>
</dbReference>
<dbReference type="GO" id="GO:0009247">
    <property type="term" value="P:glycolipid biosynthetic process"/>
    <property type="evidence" value="ECO:0007669"/>
    <property type="project" value="UniProtKB-ARBA"/>
</dbReference>
<sequence length="298" mass="33646">MAKKSALNLLISKTCVALVNGMSGWKQTSRTRLANFLASVTWYVLARRRKIALTNLRLCFPEWSEQKRVETAKGVFRNLIRAALDHSVLAKGTEAQVLEMVKFEGKEQFEELCKTDKVIIVAPHFVGLDAGGIAMNTIVRGASLYQTQSNPVWDKWAFDARKRFSDPVLIPKSNSAMKEVIRALRASLPFYYLPDMDHGARNSVFVPFFGVQAATLPMVSKLAKLTGAKVIWGIAETTPEGYVMHLSKPLENFPTSDATADTLRLNQELEQFILKHPDQYLWTHRRFKTRPEGEPSVY</sequence>
<protein>
    <submittedName>
        <fullName evidence="7">Lipid A biosynthesis acyltransferase</fullName>
    </submittedName>
</protein>
<evidence type="ECO:0000256" key="3">
    <source>
        <dbReference type="ARBA" id="ARBA00022519"/>
    </source>
</evidence>
<keyword evidence="3" id="KW-0997">Cell inner membrane</keyword>
<keyword evidence="6 7" id="KW-0012">Acyltransferase</keyword>
<dbReference type="GeneID" id="43347847"/>
<evidence type="ECO:0000256" key="5">
    <source>
        <dbReference type="ARBA" id="ARBA00023136"/>
    </source>
</evidence>
<dbReference type="AlphaFoldDB" id="A0A6I3S596"/>
<name>A0A6I3S596_9BURK</name>
<proteinExistence type="predicted"/>
<dbReference type="PANTHER" id="PTHR30606">
    <property type="entry name" value="LIPID A BIOSYNTHESIS LAUROYL ACYLTRANSFERASE"/>
    <property type="match status" value="1"/>
</dbReference>
<comment type="subcellular location">
    <subcellularLocation>
        <location evidence="1">Cell inner membrane</location>
    </subcellularLocation>
</comment>
<dbReference type="CDD" id="cd07984">
    <property type="entry name" value="LPLAT_LABLAT-like"/>
    <property type="match status" value="1"/>
</dbReference>
<dbReference type="Pfam" id="PF03279">
    <property type="entry name" value="Lip_A_acyltrans"/>
    <property type="match status" value="1"/>
</dbReference>
<evidence type="ECO:0000256" key="1">
    <source>
        <dbReference type="ARBA" id="ARBA00004533"/>
    </source>
</evidence>
<keyword evidence="2" id="KW-1003">Cell membrane</keyword>
<dbReference type="PIRSF" id="PIRSF026649">
    <property type="entry name" value="MsbB"/>
    <property type="match status" value="1"/>
</dbReference>
<keyword evidence="4 7" id="KW-0808">Transferase</keyword>
<accession>A0A6I3S596</accession>
<dbReference type="Proteomes" id="UP000462362">
    <property type="component" value="Unassembled WGS sequence"/>
</dbReference>
<dbReference type="EMBL" id="WNCL01000005">
    <property type="protein sequence ID" value="MTU42565.1"/>
    <property type="molecule type" value="Genomic_DNA"/>
</dbReference>
<evidence type="ECO:0000313" key="8">
    <source>
        <dbReference type="Proteomes" id="UP000462362"/>
    </source>
</evidence>
<evidence type="ECO:0000313" key="7">
    <source>
        <dbReference type="EMBL" id="MTU42565.1"/>
    </source>
</evidence>
<evidence type="ECO:0000256" key="4">
    <source>
        <dbReference type="ARBA" id="ARBA00022679"/>
    </source>
</evidence>
<comment type="caution">
    <text evidence="7">The sequence shown here is derived from an EMBL/GenBank/DDBJ whole genome shotgun (WGS) entry which is preliminary data.</text>
</comment>
<dbReference type="GO" id="GO:0005886">
    <property type="term" value="C:plasma membrane"/>
    <property type="evidence" value="ECO:0007669"/>
    <property type="project" value="UniProtKB-SubCell"/>
</dbReference>
<evidence type="ECO:0000256" key="2">
    <source>
        <dbReference type="ARBA" id="ARBA00022475"/>
    </source>
</evidence>
<dbReference type="RefSeq" id="WP_008863433.1">
    <property type="nucleotide sequence ID" value="NZ_CAJUON010000002.1"/>
</dbReference>
<reference evidence="7 8" key="1">
    <citation type="journal article" date="2019" name="Nat. Med.">
        <title>A library of human gut bacterial isolates paired with longitudinal multiomics data enables mechanistic microbiome research.</title>
        <authorList>
            <person name="Poyet M."/>
            <person name="Groussin M."/>
            <person name="Gibbons S.M."/>
            <person name="Avila-Pacheco J."/>
            <person name="Jiang X."/>
            <person name="Kearney S.M."/>
            <person name="Perrotta A.R."/>
            <person name="Berdy B."/>
            <person name="Zhao S."/>
            <person name="Lieberman T.D."/>
            <person name="Swanson P.K."/>
            <person name="Smith M."/>
            <person name="Roesemann S."/>
            <person name="Alexander J.E."/>
            <person name="Rich S.A."/>
            <person name="Livny J."/>
            <person name="Vlamakis H."/>
            <person name="Clish C."/>
            <person name="Bullock K."/>
            <person name="Deik A."/>
            <person name="Scott J."/>
            <person name="Pierce K.A."/>
            <person name="Xavier R.J."/>
            <person name="Alm E.J."/>
        </authorList>
    </citation>
    <scope>NUCLEOTIDE SEQUENCE [LARGE SCALE GENOMIC DNA]</scope>
    <source>
        <strain evidence="7 8">BIOML-A2</strain>
    </source>
</reference>
<dbReference type="InterPro" id="IPR004960">
    <property type="entry name" value="LipA_acyltrans"/>
</dbReference>
<gene>
    <name evidence="7" type="ORF">GMD42_02785</name>
</gene>
<keyword evidence="5" id="KW-0472">Membrane</keyword>
<dbReference type="GO" id="GO:0016746">
    <property type="term" value="F:acyltransferase activity"/>
    <property type="evidence" value="ECO:0007669"/>
    <property type="project" value="UniProtKB-KW"/>
</dbReference>
<evidence type="ECO:0000256" key="6">
    <source>
        <dbReference type="ARBA" id="ARBA00023315"/>
    </source>
</evidence>
<organism evidence="7 8">
    <name type="scientific">Parasutterella excrementihominis</name>
    <dbReference type="NCBI Taxonomy" id="487175"/>
    <lineage>
        <taxon>Bacteria</taxon>
        <taxon>Pseudomonadati</taxon>
        <taxon>Pseudomonadota</taxon>
        <taxon>Betaproteobacteria</taxon>
        <taxon>Burkholderiales</taxon>
        <taxon>Sutterellaceae</taxon>
        <taxon>Parasutterella</taxon>
    </lineage>
</organism>